<dbReference type="RefSeq" id="WP_188806643.1">
    <property type="nucleotide sequence ID" value="NZ_BAAAOU010000007.1"/>
</dbReference>
<feature type="binding site" evidence="10">
    <location>
        <begin position="62"/>
        <end position="65"/>
    </location>
    <ligand>
        <name>substrate</name>
    </ligand>
</feature>
<feature type="binding site" evidence="10">
    <location>
        <position position="39"/>
    </location>
    <ligand>
        <name>substrate</name>
    </ligand>
</feature>
<evidence type="ECO:0000256" key="9">
    <source>
        <dbReference type="ARBA" id="ARBA00023152"/>
    </source>
</evidence>
<reference evidence="14" key="1">
    <citation type="journal article" date="2019" name="Int. J. Syst. Evol. Microbiol.">
        <title>The Global Catalogue of Microorganisms (GCM) 10K type strain sequencing project: providing services to taxonomists for standard genome sequencing and annotation.</title>
        <authorList>
            <consortium name="The Broad Institute Genomics Platform"/>
            <consortium name="The Broad Institute Genome Sequencing Center for Infectious Disease"/>
            <person name="Wu L."/>
            <person name="Ma J."/>
        </authorList>
    </citation>
    <scope>NUCLEOTIDE SEQUENCE [LARGE SCALE GENOMIC DNA]</scope>
    <source>
        <strain evidence="14">CGMCC 1.7064</strain>
    </source>
</reference>
<dbReference type="EC" id="2.7.2.3" evidence="3 10"/>
<evidence type="ECO:0000256" key="11">
    <source>
        <dbReference type="RuleBase" id="RU000532"/>
    </source>
</evidence>
<feature type="binding site" evidence="10">
    <location>
        <position position="121"/>
    </location>
    <ligand>
        <name>substrate</name>
    </ligand>
</feature>
<keyword evidence="9 10" id="KW-0324">Glycolysis</keyword>
<comment type="similarity">
    <text evidence="10 11">Belongs to the phosphoglycerate kinase family.</text>
</comment>
<comment type="caution">
    <text evidence="13">The sequence shown here is derived from an EMBL/GenBank/DDBJ whole genome shotgun (WGS) entry which is preliminary data.</text>
</comment>
<feature type="compositionally biased region" description="Low complexity" evidence="12">
    <location>
        <begin position="422"/>
        <end position="438"/>
    </location>
</feature>
<feature type="binding site" evidence="10">
    <location>
        <position position="348"/>
    </location>
    <ligand>
        <name>ATP</name>
        <dbReference type="ChEBI" id="CHEBI:30616"/>
    </ligand>
</feature>
<name>A0ABQ2M7P4_9MICC</name>
<feature type="region of interest" description="Disordered" evidence="12">
    <location>
        <begin position="417"/>
        <end position="438"/>
    </location>
</feature>
<accession>A0ABQ2M7P4</accession>
<evidence type="ECO:0000256" key="3">
    <source>
        <dbReference type="ARBA" id="ARBA00013061"/>
    </source>
</evidence>
<dbReference type="GO" id="GO:0016301">
    <property type="term" value="F:kinase activity"/>
    <property type="evidence" value="ECO:0007669"/>
    <property type="project" value="UniProtKB-KW"/>
</dbReference>
<feature type="binding site" evidence="10">
    <location>
        <begin position="374"/>
        <end position="377"/>
    </location>
    <ligand>
        <name>ATP</name>
        <dbReference type="ChEBI" id="CHEBI:30616"/>
    </ligand>
</feature>
<dbReference type="Gene3D" id="3.40.50.1260">
    <property type="entry name" value="Phosphoglycerate kinase, N-terminal domain"/>
    <property type="match status" value="2"/>
</dbReference>
<keyword evidence="14" id="KW-1185">Reference proteome</keyword>
<protein>
    <recommendedName>
        <fullName evidence="4 10">Phosphoglycerate kinase</fullName>
        <ecNumber evidence="3 10">2.7.2.3</ecNumber>
    </recommendedName>
</protein>
<evidence type="ECO:0000256" key="1">
    <source>
        <dbReference type="ARBA" id="ARBA00000642"/>
    </source>
</evidence>
<dbReference type="HAMAP" id="MF_00145">
    <property type="entry name" value="Phosphoglyc_kinase"/>
    <property type="match status" value="1"/>
</dbReference>
<dbReference type="PROSITE" id="PS00111">
    <property type="entry name" value="PGLYCERATE_KINASE"/>
    <property type="match status" value="1"/>
</dbReference>
<evidence type="ECO:0000256" key="10">
    <source>
        <dbReference type="HAMAP-Rule" id="MF_00145"/>
    </source>
</evidence>
<dbReference type="PRINTS" id="PR00477">
    <property type="entry name" value="PHGLYCKINASE"/>
</dbReference>
<dbReference type="PIRSF" id="PIRSF000724">
    <property type="entry name" value="Pgk"/>
    <property type="match status" value="1"/>
</dbReference>
<comment type="pathway">
    <text evidence="2 10">Carbohydrate degradation; glycolysis; pyruvate from D-glyceraldehyde 3-phosphate: step 2/5.</text>
</comment>
<keyword evidence="6 10" id="KW-0547">Nucleotide-binding</keyword>
<dbReference type="PANTHER" id="PTHR11406:SF23">
    <property type="entry name" value="PHOSPHOGLYCERATE KINASE 1, CHLOROPLASTIC-RELATED"/>
    <property type="match status" value="1"/>
</dbReference>
<dbReference type="PANTHER" id="PTHR11406">
    <property type="entry name" value="PHOSPHOGLYCERATE KINASE"/>
    <property type="match status" value="1"/>
</dbReference>
<organism evidence="13 14">
    <name type="scientific">Citricoccus zhacaiensis</name>
    <dbReference type="NCBI Taxonomy" id="489142"/>
    <lineage>
        <taxon>Bacteria</taxon>
        <taxon>Bacillati</taxon>
        <taxon>Actinomycetota</taxon>
        <taxon>Actinomycetes</taxon>
        <taxon>Micrococcales</taxon>
        <taxon>Micrococcaceae</taxon>
        <taxon>Citricoccus</taxon>
    </lineage>
</organism>
<feature type="binding site" evidence="10">
    <location>
        <begin position="24"/>
        <end position="26"/>
    </location>
    <ligand>
        <name>substrate</name>
    </ligand>
</feature>
<dbReference type="Proteomes" id="UP000642509">
    <property type="component" value="Unassembled WGS sequence"/>
</dbReference>
<evidence type="ECO:0000256" key="4">
    <source>
        <dbReference type="ARBA" id="ARBA00016471"/>
    </source>
</evidence>
<dbReference type="SUPFAM" id="SSF53748">
    <property type="entry name" value="Phosphoglycerate kinase"/>
    <property type="match status" value="1"/>
</dbReference>
<feature type="binding site" evidence="10">
    <location>
        <position position="171"/>
    </location>
    <ligand>
        <name>substrate</name>
    </ligand>
</feature>
<evidence type="ECO:0000256" key="7">
    <source>
        <dbReference type="ARBA" id="ARBA00022777"/>
    </source>
</evidence>
<evidence type="ECO:0000313" key="13">
    <source>
        <dbReference type="EMBL" id="GGO47983.1"/>
    </source>
</evidence>
<dbReference type="InterPro" id="IPR001576">
    <property type="entry name" value="Phosphoglycerate_kinase"/>
</dbReference>
<dbReference type="InterPro" id="IPR015824">
    <property type="entry name" value="Phosphoglycerate_kinase_N"/>
</dbReference>
<keyword evidence="7 10" id="KW-0418">Kinase</keyword>
<evidence type="ECO:0000256" key="5">
    <source>
        <dbReference type="ARBA" id="ARBA00022679"/>
    </source>
</evidence>
<evidence type="ECO:0000256" key="8">
    <source>
        <dbReference type="ARBA" id="ARBA00022840"/>
    </source>
</evidence>
<keyword evidence="8 10" id="KW-0067">ATP-binding</keyword>
<feature type="binding site" evidence="10">
    <location>
        <position position="317"/>
    </location>
    <ligand>
        <name>ATP</name>
        <dbReference type="ChEBI" id="CHEBI:30616"/>
    </ligand>
</feature>
<feature type="binding site" evidence="10">
    <location>
        <position position="221"/>
    </location>
    <ligand>
        <name>ATP</name>
        <dbReference type="ChEBI" id="CHEBI:30616"/>
    </ligand>
</feature>
<comment type="subcellular location">
    <subcellularLocation>
        <location evidence="10">Cytoplasm</location>
    </subcellularLocation>
</comment>
<gene>
    <name evidence="10 13" type="primary">pgk</name>
    <name evidence="13" type="ORF">GCM10010977_26510</name>
</gene>
<evidence type="ECO:0000313" key="14">
    <source>
        <dbReference type="Proteomes" id="UP000642509"/>
    </source>
</evidence>
<keyword evidence="10" id="KW-0963">Cytoplasm</keyword>
<evidence type="ECO:0000256" key="2">
    <source>
        <dbReference type="ARBA" id="ARBA00004838"/>
    </source>
</evidence>
<evidence type="ECO:0000256" key="12">
    <source>
        <dbReference type="SAM" id="MobiDB-lite"/>
    </source>
</evidence>
<comment type="subunit">
    <text evidence="10">Monomer.</text>
</comment>
<dbReference type="Pfam" id="PF00162">
    <property type="entry name" value="PGK"/>
    <property type="match status" value="1"/>
</dbReference>
<evidence type="ECO:0000256" key="6">
    <source>
        <dbReference type="ARBA" id="ARBA00022741"/>
    </source>
</evidence>
<keyword evidence="5 10" id="KW-0808">Transferase</keyword>
<proteinExistence type="inferred from homology"/>
<sequence>MTAKTLDDLLEAGVAGRHVLVRSDLNVPLEDGVVADDGRIRASLPVITALADAGARVVVMAHLGRPKGTADPAYSLRPAAERMAELTGRKVRLATDVTGASAREESANLPDGGILLLENVRFDPRETSKDEAERAALAAEMAALTGDSGSSESAPATQGAYVDDAFGAVHRRHASVYDIAGLLPSYQGGLVSRELDVLSRLTGEPDRPYVVVLGGSKVSDKLAVIDNLMDRADTLLIGGGMLFTFLKAQGHEVGASLLEEDQIPVVTEYLKRAEEGGCRIVLPTDIVMASAFAADAEHEVLPVESLTSGAHGASALGLDIGPETRVAFGEEIRRAETVFWNGPMGVFEFEAFAHGTRTVAQSLTESTGLTVVGGGDSAAAVRALGFDDGQFGHISTGGGASLEYLEGKPLPGIDALERSTTGHGTAQDAGHDAAQAGA</sequence>
<comment type="catalytic activity">
    <reaction evidence="1 10 11">
        <text>(2R)-3-phosphoglycerate + ATP = (2R)-3-phospho-glyceroyl phosphate + ADP</text>
        <dbReference type="Rhea" id="RHEA:14801"/>
        <dbReference type="ChEBI" id="CHEBI:30616"/>
        <dbReference type="ChEBI" id="CHEBI:57604"/>
        <dbReference type="ChEBI" id="CHEBI:58272"/>
        <dbReference type="ChEBI" id="CHEBI:456216"/>
        <dbReference type="EC" id="2.7.2.3"/>
    </reaction>
</comment>
<dbReference type="EMBL" id="BMLQ01000008">
    <property type="protein sequence ID" value="GGO47983.1"/>
    <property type="molecule type" value="Genomic_DNA"/>
</dbReference>
<dbReference type="InterPro" id="IPR015911">
    <property type="entry name" value="Phosphoglycerate_kinase_CS"/>
</dbReference>
<dbReference type="InterPro" id="IPR036043">
    <property type="entry name" value="Phosphoglycerate_kinase_sf"/>
</dbReference>